<sequence>MSLFKKFFIGFFVIFLITAGFLYINLEDVVYYVKEKKLSEDPGVQYKYIEVHSQGDSYVYNNVIYTLNKSRFTGVDFEGNTLYERILDTEDFKMAGVKDKIFLMNSKKVIILDDENHLIKEMDDEGEIDGISPILKGFAVYSRDADNYKTTIYDDDLNIIETYIQKDATIDVSILDNAIEVLNIKKTEEGLSAVLNRVKGDESETILELGGYVPYKFYNTKDGYLIATDKELVYYDGKNIEGKISYEGFRGLYKLQKNYCLFADNILYVLKPNMEIVVKEELSGFDRIKNFNNKVLIFTNREFLIVNDTGISKRVKTDRDILNMYGEDRPIVEFRNGFIIY</sequence>
<organism evidence="2 3">
    <name type="scientific">Ezakiella coagulans</name>
    <dbReference type="NCBI Taxonomy" id="46507"/>
    <lineage>
        <taxon>Bacteria</taxon>
        <taxon>Bacillati</taxon>
        <taxon>Bacillota</taxon>
        <taxon>Tissierellia</taxon>
        <taxon>Ezakiella</taxon>
    </lineage>
</organism>
<name>A0A2U1E724_9FIRM</name>
<gene>
    <name evidence="2" type="ORF">C7381_101279</name>
</gene>
<keyword evidence="3" id="KW-1185">Reference proteome</keyword>
<comment type="caution">
    <text evidence="2">The sequence shown here is derived from an EMBL/GenBank/DDBJ whole genome shotgun (WGS) entry which is preliminary data.</text>
</comment>
<dbReference type="RefSeq" id="WP_116479639.1">
    <property type="nucleotide sequence ID" value="NZ_QEKV01000001.1"/>
</dbReference>
<evidence type="ECO:0000256" key="1">
    <source>
        <dbReference type="SAM" id="Phobius"/>
    </source>
</evidence>
<keyword evidence="1" id="KW-0472">Membrane</keyword>
<dbReference type="Proteomes" id="UP000245793">
    <property type="component" value="Unassembled WGS sequence"/>
</dbReference>
<evidence type="ECO:0000313" key="3">
    <source>
        <dbReference type="Proteomes" id="UP000245793"/>
    </source>
</evidence>
<dbReference type="AlphaFoldDB" id="A0A2U1E724"/>
<keyword evidence="1" id="KW-0812">Transmembrane</keyword>
<dbReference type="EMBL" id="QEKV01000001">
    <property type="protein sequence ID" value="PVY95750.1"/>
    <property type="molecule type" value="Genomic_DNA"/>
</dbReference>
<proteinExistence type="predicted"/>
<reference evidence="2 3" key="1">
    <citation type="submission" date="2018-04" db="EMBL/GenBank/DDBJ databases">
        <title>Genomic Encyclopedia of Type Strains, Phase IV (KMG-IV): sequencing the most valuable type-strain genomes for metagenomic binning, comparative biology and taxonomic classification.</title>
        <authorList>
            <person name="Goeker M."/>
        </authorList>
    </citation>
    <scope>NUCLEOTIDE SEQUENCE [LARGE SCALE GENOMIC DNA]</scope>
    <source>
        <strain evidence="2 3">DSM 20705</strain>
    </source>
</reference>
<evidence type="ECO:0000313" key="2">
    <source>
        <dbReference type="EMBL" id="PVY95750.1"/>
    </source>
</evidence>
<protein>
    <submittedName>
        <fullName evidence="2">Uncharacterized protein</fullName>
    </submittedName>
</protein>
<feature type="transmembrane region" description="Helical" evidence="1">
    <location>
        <begin position="7"/>
        <end position="26"/>
    </location>
</feature>
<accession>A0A2U1E724</accession>
<keyword evidence="1" id="KW-1133">Transmembrane helix</keyword>